<dbReference type="Pfam" id="PF10323">
    <property type="entry name" value="7TM_GPCR_Srv"/>
    <property type="match status" value="1"/>
</dbReference>
<dbReference type="InterPro" id="IPR051119">
    <property type="entry name" value="Nematode_SR-like"/>
</dbReference>
<dbReference type="InterPro" id="IPR000609">
    <property type="entry name" value="7TM_GPCR_serpentine_rcpt_Srg"/>
</dbReference>
<evidence type="ECO:0000313" key="8">
    <source>
        <dbReference type="WBParaSite" id="HCON_00128260-00001"/>
    </source>
</evidence>
<keyword evidence="7" id="KW-1185">Reference proteome</keyword>
<dbReference type="Proteomes" id="UP000025227">
    <property type="component" value="Unplaced"/>
</dbReference>
<comment type="similarity">
    <text evidence="2 6">Belongs to the nematode receptor-like protein srg family.</text>
</comment>
<evidence type="ECO:0000256" key="4">
    <source>
        <dbReference type="ARBA" id="ARBA00022989"/>
    </source>
</evidence>
<dbReference type="InterPro" id="IPR019426">
    <property type="entry name" value="7TM_GPCR_serpentine_rcpt_Srv"/>
</dbReference>
<dbReference type="GO" id="GO:0004888">
    <property type="term" value="F:transmembrane signaling receptor activity"/>
    <property type="evidence" value="ECO:0007669"/>
    <property type="project" value="InterPro"/>
</dbReference>
<sequence>MLNVPQTVAEVVIAIVYTTVILTIVTSKSKTFKNAFFKMFVATGSTDVISLWAAMFLRSNRELNLGPEYQLIVLFAVFVLSSTYISHIFGNLLIAINRFSALCLMQRYDKIWSRKNVRIVIAVQYLVSFLAFIHILILSLPCVQNADGTCTFKGVNKQADKISRCLFSGFSFIYTVVTLCVNLRMAFEWYRIAWSGSKPKVNEKGLILYTVIVFFFTMLMCAQQITCAIGLFTSDDKLYLLALMQFFWLNDVMLIIPPVSILLLSSELRDNVFNIFRRRKTEQGVINVAMFVSRTSFSHRKI</sequence>
<dbReference type="GO" id="GO:0007606">
    <property type="term" value="P:sensory perception of chemical stimulus"/>
    <property type="evidence" value="ECO:0007669"/>
    <property type="project" value="UniProtKB-UniRule"/>
</dbReference>
<evidence type="ECO:0000256" key="2">
    <source>
        <dbReference type="ARBA" id="ARBA00005692"/>
    </source>
</evidence>
<name>A0A7I4YQM4_HAECO</name>
<feature type="transmembrane region" description="Helical" evidence="6">
    <location>
        <begin position="166"/>
        <end position="185"/>
    </location>
</feature>
<keyword evidence="4 6" id="KW-1133">Transmembrane helix</keyword>
<dbReference type="Gene3D" id="1.20.1070.10">
    <property type="entry name" value="Rhodopsin 7-helix transmembrane proteins"/>
    <property type="match status" value="1"/>
</dbReference>
<dbReference type="GO" id="GO:0016020">
    <property type="term" value="C:membrane"/>
    <property type="evidence" value="ECO:0007669"/>
    <property type="project" value="UniProtKB-SubCell"/>
</dbReference>
<evidence type="ECO:0000256" key="1">
    <source>
        <dbReference type="ARBA" id="ARBA00004141"/>
    </source>
</evidence>
<proteinExistence type="inferred from homology"/>
<evidence type="ECO:0000256" key="6">
    <source>
        <dbReference type="RuleBase" id="RU280813"/>
    </source>
</evidence>
<dbReference type="WBParaSite" id="HCON_00128260-00001">
    <property type="protein sequence ID" value="HCON_00128260-00001"/>
    <property type="gene ID" value="HCON_00128260"/>
</dbReference>
<protein>
    <recommendedName>
        <fullName evidence="6">Serpentine receptor class gamma</fullName>
    </recommendedName>
</protein>
<feature type="transmembrane region" description="Helical" evidence="6">
    <location>
        <begin position="6"/>
        <end position="25"/>
    </location>
</feature>
<reference evidence="8" key="1">
    <citation type="submission" date="2020-12" db="UniProtKB">
        <authorList>
            <consortium name="WormBaseParasite"/>
        </authorList>
    </citation>
    <scope>IDENTIFICATION</scope>
    <source>
        <strain evidence="8">MHco3</strain>
    </source>
</reference>
<organism evidence="7 8">
    <name type="scientific">Haemonchus contortus</name>
    <name type="common">Barber pole worm</name>
    <dbReference type="NCBI Taxonomy" id="6289"/>
    <lineage>
        <taxon>Eukaryota</taxon>
        <taxon>Metazoa</taxon>
        <taxon>Ecdysozoa</taxon>
        <taxon>Nematoda</taxon>
        <taxon>Chromadorea</taxon>
        <taxon>Rhabditida</taxon>
        <taxon>Rhabditina</taxon>
        <taxon>Rhabditomorpha</taxon>
        <taxon>Strongyloidea</taxon>
        <taxon>Trichostrongylidae</taxon>
        <taxon>Haemonchus</taxon>
    </lineage>
</organism>
<feature type="transmembrane region" description="Helical" evidence="6">
    <location>
        <begin position="37"/>
        <end position="57"/>
    </location>
</feature>
<keyword evidence="5 6" id="KW-0472">Membrane</keyword>
<evidence type="ECO:0000256" key="3">
    <source>
        <dbReference type="ARBA" id="ARBA00022692"/>
    </source>
</evidence>
<dbReference type="SUPFAM" id="SSF81321">
    <property type="entry name" value="Family A G protein-coupled receptor-like"/>
    <property type="match status" value="1"/>
</dbReference>
<dbReference type="PANTHER" id="PTHR31627:SF42">
    <property type="entry name" value="G_PROTEIN_RECEP_F1_2 DOMAIN-CONTAINING PROTEIN-RELATED"/>
    <property type="match status" value="1"/>
</dbReference>
<feature type="transmembrane region" description="Helical" evidence="6">
    <location>
        <begin position="206"/>
        <end position="232"/>
    </location>
</feature>
<dbReference type="PRINTS" id="PR00698">
    <property type="entry name" value="TMPROTEINSRG"/>
</dbReference>
<evidence type="ECO:0000256" key="5">
    <source>
        <dbReference type="ARBA" id="ARBA00023136"/>
    </source>
</evidence>
<feature type="transmembrane region" description="Helical" evidence="6">
    <location>
        <begin position="117"/>
        <end position="137"/>
    </location>
</feature>
<keyword evidence="3 6" id="KW-0812">Transmembrane</keyword>
<dbReference type="AlphaFoldDB" id="A0A7I4YQM4"/>
<dbReference type="PANTHER" id="PTHR31627">
    <property type="entry name" value="SERPENTINE RECEPTOR CLASS GAMMA-RELATED"/>
    <property type="match status" value="1"/>
</dbReference>
<evidence type="ECO:0000313" key="7">
    <source>
        <dbReference type="Proteomes" id="UP000025227"/>
    </source>
</evidence>
<feature type="transmembrane region" description="Helical" evidence="6">
    <location>
        <begin position="238"/>
        <end position="264"/>
    </location>
</feature>
<feature type="transmembrane region" description="Helical" evidence="6">
    <location>
        <begin position="69"/>
        <end position="96"/>
    </location>
</feature>
<accession>A0A7I4YQM4</accession>
<comment type="subcellular location">
    <subcellularLocation>
        <location evidence="1">Membrane</location>
        <topology evidence="1">Multi-pass membrane protein</topology>
    </subcellularLocation>
</comment>